<dbReference type="Proteomes" id="UP000078200">
    <property type="component" value="Unassembled WGS sequence"/>
</dbReference>
<organism evidence="1 2">
    <name type="scientific">Glossina austeni</name>
    <name type="common">Savannah tsetse fly</name>
    <dbReference type="NCBI Taxonomy" id="7395"/>
    <lineage>
        <taxon>Eukaryota</taxon>
        <taxon>Metazoa</taxon>
        <taxon>Ecdysozoa</taxon>
        <taxon>Arthropoda</taxon>
        <taxon>Hexapoda</taxon>
        <taxon>Insecta</taxon>
        <taxon>Pterygota</taxon>
        <taxon>Neoptera</taxon>
        <taxon>Endopterygota</taxon>
        <taxon>Diptera</taxon>
        <taxon>Brachycera</taxon>
        <taxon>Muscomorpha</taxon>
        <taxon>Hippoboscoidea</taxon>
        <taxon>Glossinidae</taxon>
        <taxon>Glossina</taxon>
    </lineage>
</organism>
<reference evidence="1" key="1">
    <citation type="submission" date="2020-05" db="UniProtKB">
        <authorList>
            <consortium name="EnsemblMetazoa"/>
        </authorList>
    </citation>
    <scope>IDENTIFICATION</scope>
    <source>
        <strain evidence="1">TTRI</strain>
    </source>
</reference>
<proteinExistence type="predicted"/>
<protein>
    <submittedName>
        <fullName evidence="1">Uncharacterized protein</fullName>
    </submittedName>
</protein>
<dbReference type="AlphaFoldDB" id="A0A1A9VIQ1"/>
<sequence length="141" mass="15572">MKLKVSPLNCLQIKNPYGKITYVSADVDSSSEDEATNTVDDDDTNDMEVDLEGKTDSVFNCPFSSQCITQSHIRQTKEFVEPDPAWTTVRGKKNKNALAPTTRTVQIMLTLVNKKRNHTPLYGVLELVCAPAFITGSTSNS</sequence>
<evidence type="ECO:0000313" key="1">
    <source>
        <dbReference type="EnsemblMetazoa" id="GAUT038775-PA"/>
    </source>
</evidence>
<dbReference type="EnsemblMetazoa" id="GAUT038775-RA">
    <property type="protein sequence ID" value="GAUT038775-PA"/>
    <property type="gene ID" value="GAUT038775"/>
</dbReference>
<keyword evidence="2" id="KW-1185">Reference proteome</keyword>
<dbReference type="VEuPathDB" id="VectorBase:GAUT038775"/>
<dbReference type="STRING" id="7395.A0A1A9VIQ1"/>
<evidence type="ECO:0000313" key="2">
    <source>
        <dbReference type="Proteomes" id="UP000078200"/>
    </source>
</evidence>
<accession>A0A1A9VIQ1</accession>
<name>A0A1A9VIQ1_GLOAU</name>